<sequence length="195" mass="19432">MSRSVRRGGIVAAAACGLLALSAGSASAAQPPKATAARGTAFDVTHVTDVEHVTSDVTADATDAAKSGHAAAERTLDDAGAAAPRSVERRLTRSLTDVSRKAQQTGPDVRDGAGKASRNVTQEAGEAVSEASSASTDTYLGALSRIPAQAAPSSAPGLPEDLVIEIPEVVPGVPSIGIIPLSLPALPVTPGIPSL</sequence>
<dbReference type="Proteomes" id="UP001166784">
    <property type="component" value="Unassembled WGS sequence"/>
</dbReference>
<accession>A0ABS9T0U8</accession>
<evidence type="ECO:0000256" key="2">
    <source>
        <dbReference type="SAM" id="SignalP"/>
    </source>
</evidence>
<feature type="region of interest" description="Disordered" evidence="1">
    <location>
        <begin position="59"/>
        <end position="134"/>
    </location>
</feature>
<dbReference type="InterPro" id="IPR006311">
    <property type="entry name" value="TAT_signal"/>
</dbReference>
<gene>
    <name evidence="3" type="ORF">MMA15_17715</name>
</gene>
<feature type="signal peptide" evidence="2">
    <location>
        <begin position="1"/>
        <end position="28"/>
    </location>
</feature>
<organism evidence="3 4">
    <name type="scientific">Streptomyces marispadix</name>
    <dbReference type="NCBI Taxonomy" id="2922868"/>
    <lineage>
        <taxon>Bacteria</taxon>
        <taxon>Bacillati</taxon>
        <taxon>Actinomycetota</taxon>
        <taxon>Actinomycetes</taxon>
        <taxon>Kitasatosporales</taxon>
        <taxon>Streptomycetaceae</taxon>
        <taxon>Streptomyces</taxon>
    </lineage>
</organism>
<reference evidence="3" key="2">
    <citation type="journal article" date="2023" name="Int. J. Syst. Evol. Microbiol.">
        <title>Streptomyces marispadix sp. nov., isolated from marine beach sediment of the Northern Coast of Portugal.</title>
        <authorList>
            <person name="dos Santos J.D.N."/>
            <person name="Vitorino I.R."/>
            <person name="Kallscheuer N."/>
            <person name="Srivastava A."/>
            <person name="Krautwurst S."/>
            <person name="Marz M."/>
            <person name="Jogler C."/>
            <person name="Lobo Da Cunha A."/>
            <person name="Catita J."/>
            <person name="Goncalves H."/>
            <person name="Gonzalez I."/>
            <person name="Reyes F."/>
            <person name="Lage O.M."/>
        </authorList>
    </citation>
    <scope>NUCLEOTIDE SEQUENCE</scope>
    <source>
        <strain evidence="3">M600PL45_2</strain>
    </source>
</reference>
<evidence type="ECO:0000313" key="3">
    <source>
        <dbReference type="EMBL" id="MCH6162153.1"/>
    </source>
</evidence>
<reference evidence="3" key="1">
    <citation type="submission" date="2022-03" db="EMBL/GenBank/DDBJ databases">
        <authorList>
            <person name="Santos J.D.N."/>
            <person name="Kallscheuer N."/>
            <person name="Jogler C."/>
            <person name="Lage O.M."/>
        </authorList>
    </citation>
    <scope>NUCLEOTIDE SEQUENCE</scope>
    <source>
        <strain evidence="3">M600PL45_2</strain>
    </source>
</reference>
<proteinExistence type="predicted"/>
<name>A0ABS9T0U8_9ACTN</name>
<protein>
    <recommendedName>
        <fullName evidence="5">Secreted protein</fullName>
    </recommendedName>
</protein>
<dbReference type="EMBL" id="JAKWJU010000002">
    <property type="protein sequence ID" value="MCH6162153.1"/>
    <property type="molecule type" value="Genomic_DNA"/>
</dbReference>
<keyword evidence="4" id="KW-1185">Reference proteome</keyword>
<comment type="caution">
    <text evidence="3">The sequence shown here is derived from an EMBL/GenBank/DDBJ whole genome shotgun (WGS) entry which is preliminary data.</text>
</comment>
<dbReference type="PROSITE" id="PS51318">
    <property type="entry name" value="TAT"/>
    <property type="match status" value="1"/>
</dbReference>
<evidence type="ECO:0000256" key="1">
    <source>
        <dbReference type="SAM" id="MobiDB-lite"/>
    </source>
</evidence>
<feature type="compositionally biased region" description="Low complexity" evidence="1">
    <location>
        <begin position="123"/>
        <end position="134"/>
    </location>
</feature>
<dbReference type="RefSeq" id="WP_241060951.1">
    <property type="nucleotide sequence ID" value="NZ_JAKWJU010000002.1"/>
</dbReference>
<keyword evidence="2" id="KW-0732">Signal</keyword>
<feature type="chain" id="PRO_5046623795" description="Secreted protein" evidence="2">
    <location>
        <begin position="29"/>
        <end position="195"/>
    </location>
</feature>
<evidence type="ECO:0000313" key="4">
    <source>
        <dbReference type="Proteomes" id="UP001166784"/>
    </source>
</evidence>
<evidence type="ECO:0008006" key="5">
    <source>
        <dbReference type="Google" id="ProtNLM"/>
    </source>
</evidence>
<feature type="compositionally biased region" description="Polar residues" evidence="1">
    <location>
        <begin position="93"/>
        <end position="106"/>
    </location>
</feature>